<evidence type="ECO:0000256" key="13">
    <source>
        <dbReference type="ARBA" id="ARBA00023128"/>
    </source>
</evidence>
<evidence type="ECO:0000256" key="2">
    <source>
        <dbReference type="ARBA" id="ARBA00004496"/>
    </source>
</evidence>
<dbReference type="NCBIfam" id="NF000766">
    <property type="entry name" value="PRK00049.1"/>
    <property type="match status" value="1"/>
</dbReference>
<evidence type="ECO:0000256" key="7">
    <source>
        <dbReference type="ARBA" id="ARBA00022741"/>
    </source>
</evidence>
<dbReference type="Gene3D" id="2.40.30.10">
    <property type="entry name" value="Translation factors"/>
    <property type="match status" value="2"/>
</dbReference>
<evidence type="ECO:0000259" key="17">
    <source>
        <dbReference type="PROSITE" id="PS51722"/>
    </source>
</evidence>
<evidence type="ECO:0000256" key="9">
    <source>
        <dbReference type="ARBA" id="ARBA00022801"/>
    </source>
</evidence>
<dbReference type="InterPro" id="IPR009001">
    <property type="entry name" value="Transl_elong_EF1A/Init_IF2_C"/>
</dbReference>
<dbReference type="GO" id="GO:0003924">
    <property type="term" value="F:GTPase activity"/>
    <property type="evidence" value="ECO:0007669"/>
    <property type="project" value="UniProtKB-UniRule"/>
</dbReference>
<dbReference type="InterPro" id="IPR027417">
    <property type="entry name" value="P-loop_NTPase"/>
</dbReference>
<dbReference type="GeneID" id="100644490"/>
<dbReference type="CDD" id="cd01884">
    <property type="entry name" value="EF_Tu"/>
    <property type="match status" value="1"/>
</dbReference>
<keyword evidence="12" id="KW-0809">Transit peptide</keyword>
<keyword evidence="5" id="KW-0963">Cytoplasm</keyword>
<keyword evidence="9" id="KW-0378">Hydrolase</keyword>
<dbReference type="FunFam" id="3.40.50.300:FF:000576">
    <property type="entry name" value="Elongation factor Tu"/>
    <property type="match status" value="1"/>
</dbReference>
<dbReference type="Pfam" id="PF03144">
    <property type="entry name" value="GTP_EFTU_D2"/>
    <property type="match status" value="1"/>
</dbReference>
<dbReference type="InterPro" id="IPR005225">
    <property type="entry name" value="Small_GTP-bd"/>
</dbReference>
<dbReference type="GO" id="GO:0003746">
    <property type="term" value="F:translation elongation factor activity"/>
    <property type="evidence" value="ECO:0007669"/>
    <property type="project" value="UniProtKB-UniRule"/>
</dbReference>
<evidence type="ECO:0000256" key="4">
    <source>
        <dbReference type="ARBA" id="ARBA00011245"/>
    </source>
</evidence>
<evidence type="ECO:0000256" key="3">
    <source>
        <dbReference type="ARBA" id="ARBA00007249"/>
    </source>
</evidence>
<comment type="function">
    <text evidence="16">This protein promotes the GTP-dependent binding of aminoacyl-tRNA to the A-site of ribosomes during protein biosynthesis.</text>
</comment>
<dbReference type="InterPro" id="IPR033720">
    <property type="entry name" value="EFTU_2"/>
</dbReference>
<comment type="similarity">
    <text evidence="3 16">Belongs to the TRAFAC class translation factor GTPase superfamily. Classic translation factor GTPase family. EF-Tu/EF-1A subfamily.</text>
</comment>
<dbReference type="SUPFAM" id="SSF50447">
    <property type="entry name" value="Translation proteins"/>
    <property type="match status" value="1"/>
</dbReference>
<accession>A0A9B2JRJ7</accession>
<keyword evidence="14 16" id="KW-0342">GTP-binding</keyword>
<organism evidence="18 19">
    <name type="scientific">Bombus terrestris</name>
    <name type="common">Buff-tailed bumblebee</name>
    <name type="synonym">Apis terrestris</name>
    <dbReference type="NCBI Taxonomy" id="30195"/>
    <lineage>
        <taxon>Eukaryota</taxon>
        <taxon>Metazoa</taxon>
        <taxon>Ecdysozoa</taxon>
        <taxon>Arthropoda</taxon>
        <taxon>Hexapoda</taxon>
        <taxon>Insecta</taxon>
        <taxon>Pterygota</taxon>
        <taxon>Neoptera</taxon>
        <taxon>Endopterygota</taxon>
        <taxon>Hymenoptera</taxon>
        <taxon>Apocrita</taxon>
        <taxon>Aculeata</taxon>
        <taxon>Apoidea</taxon>
        <taxon>Anthophila</taxon>
        <taxon>Apidae</taxon>
        <taxon>Bombus</taxon>
        <taxon>Bombus</taxon>
    </lineage>
</organism>
<dbReference type="NCBIfam" id="NF009373">
    <property type="entry name" value="PRK12736.1"/>
    <property type="match status" value="1"/>
</dbReference>
<keyword evidence="6" id="KW-0479">Metal-binding</keyword>
<evidence type="ECO:0000256" key="1">
    <source>
        <dbReference type="ARBA" id="ARBA00004173"/>
    </source>
</evidence>
<dbReference type="CDD" id="cd03706">
    <property type="entry name" value="mtEFTU_III"/>
    <property type="match status" value="1"/>
</dbReference>
<dbReference type="InterPro" id="IPR031157">
    <property type="entry name" value="G_TR_CS"/>
</dbReference>
<evidence type="ECO:0000256" key="11">
    <source>
        <dbReference type="ARBA" id="ARBA00022917"/>
    </source>
</evidence>
<dbReference type="PRINTS" id="PR00315">
    <property type="entry name" value="ELONGATNFCT"/>
</dbReference>
<dbReference type="SUPFAM" id="SSF52540">
    <property type="entry name" value="P-loop containing nucleoside triphosphate hydrolases"/>
    <property type="match status" value="1"/>
</dbReference>
<evidence type="ECO:0000256" key="10">
    <source>
        <dbReference type="ARBA" id="ARBA00022842"/>
    </source>
</evidence>
<reference evidence="19" key="1">
    <citation type="submission" date="2025-08" db="UniProtKB">
        <authorList>
            <consortium name="RefSeq"/>
        </authorList>
    </citation>
    <scope>IDENTIFICATION</scope>
</reference>
<dbReference type="GO" id="GO:0005739">
    <property type="term" value="C:mitochondrion"/>
    <property type="evidence" value="ECO:0007669"/>
    <property type="project" value="UniProtKB-SubCell"/>
</dbReference>
<comment type="subcellular location">
    <subcellularLocation>
        <location evidence="2">Cytoplasm</location>
    </subcellularLocation>
    <subcellularLocation>
        <location evidence="1">Mitochondrion</location>
    </subcellularLocation>
</comment>
<dbReference type="GO" id="GO:0070125">
    <property type="term" value="P:mitochondrial translational elongation"/>
    <property type="evidence" value="ECO:0007669"/>
    <property type="project" value="TreeGrafter"/>
</dbReference>
<evidence type="ECO:0000313" key="18">
    <source>
        <dbReference type="Proteomes" id="UP000835206"/>
    </source>
</evidence>
<evidence type="ECO:0000256" key="5">
    <source>
        <dbReference type="ARBA" id="ARBA00022490"/>
    </source>
</evidence>
<dbReference type="RefSeq" id="XP_012168653.1">
    <property type="nucleotide sequence ID" value="XM_012313263.3"/>
</dbReference>
<dbReference type="Pfam" id="PF00009">
    <property type="entry name" value="GTP_EFTU"/>
    <property type="match status" value="1"/>
</dbReference>
<name>A0A9B2JRJ7_BOMTE</name>
<keyword evidence="7 16" id="KW-0547">Nucleotide-binding</keyword>
<keyword evidence="11" id="KW-0648">Protein biosynthesis</keyword>
<comment type="subunit">
    <text evidence="4">Monomer.</text>
</comment>
<dbReference type="PANTHER" id="PTHR43721:SF36">
    <property type="entry name" value="ELONGATION FACTOR TU, MITOCHONDRIAL"/>
    <property type="match status" value="1"/>
</dbReference>
<dbReference type="CDD" id="cd03697">
    <property type="entry name" value="EFTU_II"/>
    <property type="match status" value="1"/>
</dbReference>
<dbReference type="NCBIfam" id="TIGR00231">
    <property type="entry name" value="small_GTP"/>
    <property type="match status" value="1"/>
</dbReference>
<dbReference type="NCBIfam" id="TIGR00485">
    <property type="entry name" value="EF-Tu"/>
    <property type="match status" value="1"/>
</dbReference>
<dbReference type="NCBIfam" id="NF009372">
    <property type="entry name" value="PRK12735.1"/>
    <property type="match status" value="1"/>
</dbReference>
<dbReference type="GO" id="GO:0046872">
    <property type="term" value="F:metal ion binding"/>
    <property type="evidence" value="ECO:0007669"/>
    <property type="project" value="UniProtKB-KW"/>
</dbReference>
<dbReference type="PROSITE" id="PS51722">
    <property type="entry name" value="G_TR_2"/>
    <property type="match status" value="1"/>
</dbReference>
<gene>
    <name evidence="19" type="primary">LOC100644490</name>
</gene>
<dbReference type="SUPFAM" id="SSF50465">
    <property type="entry name" value="EF-Tu/eEF-1alpha/eIF2-gamma C-terminal domain"/>
    <property type="match status" value="1"/>
</dbReference>
<dbReference type="InterPro" id="IPR004541">
    <property type="entry name" value="Transl_elong_EFTu/EF1A_bac/org"/>
</dbReference>
<dbReference type="PANTHER" id="PTHR43721">
    <property type="entry name" value="ELONGATION FACTOR TU-RELATED"/>
    <property type="match status" value="1"/>
</dbReference>
<evidence type="ECO:0000256" key="6">
    <source>
        <dbReference type="ARBA" id="ARBA00022723"/>
    </source>
</evidence>
<dbReference type="Proteomes" id="UP000835206">
    <property type="component" value="Chromosome 11"/>
</dbReference>
<dbReference type="AlphaFoldDB" id="A0A9B2JRJ7"/>
<evidence type="ECO:0000256" key="8">
    <source>
        <dbReference type="ARBA" id="ARBA00022768"/>
    </source>
</evidence>
<evidence type="ECO:0000256" key="14">
    <source>
        <dbReference type="ARBA" id="ARBA00023134"/>
    </source>
</evidence>
<dbReference type="InterPro" id="IPR009000">
    <property type="entry name" value="Transl_B-barrel_sf"/>
</dbReference>
<evidence type="ECO:0000256" key="12">
    <source>
        <dbReference type="ARBA" id="ARBA00022946"/>
    </source>
</evidence>
<dbReference type="Gene3D" id="3.40.50.300">
    <property type="entry name" value="P-loop containing nucleotide triphosphate hydrolases"/>
    <property type="match status" value="1"/>
</dbReference>
<dbReference type="KEGG" id="bter:100644490"/>
<protein>
    <recommendedName>
        <fullName evidence="16">Elongation factor Tu</fullName>
    </recommendedName>
</protein>
<dbReference type="Pfam" id="PF03143">
    <property type="entry name" value="GTP_EFTU_D3"/>
    <property type="match status" value="1"/>
</dbReference>
<keyword evidence="10" id="KW-0460">Magnesium</keyword>
<keyword evidence="13" id="KW-0496">Mitochondrion</keyword>
<keyword evidence="8 16" id="KW-0251">Elongation factor</keyword>
<dbReference type="PROSITE" id="PS00301">
    <property type="entry name" value="G_TR_1"/>
    <property type="match status" value="1"/>
</dbReference>
<sequence length="467" mass="51852">MIFTTKIIYNSALRHTVKQLSLVEHLVKHECYGQLRAGTYLSGLITQRFYSAKQVYNRNKPHCNVGTIGHVDHGKTTLTAAITKILSEMELAKAKEYSDIDNAPEEKARGITINIAHVEYQTEKRHYGHTDCPGHADYIKNMITGTSQMDGAILVVAATDGTMPQTREHLLLAKQIGISNIVVFINKVDVADNEMVDLVEMEIRELLSEMGYDGINIPVVKGSALCAIQGNNPGIGRDAILKLLEAVDSYIPNPVRELDKPFFLPIENVYSVTGRGTVVTGRLERGKIKKGMECEVIGYNKIIKSTITGIEMFHQTLEEAEAGDQMGALLRGLKREDIRRGMIMCKPGSMKAYDHLECQMYMLTPAEGGRKKPINNLMQAQIFSKTWDCAAQLNLQMKDLIMPGEDSSVTLKLIRPMVCEKGQRFTIRDGAMSIATGVITNILSSLSETERLDLLGGRKKTKKHAKA</sequence>
<evidence type="ECO:0000313" key="19">
    <source>
        <dbReference type="RefSeq" id="XP_012168653.1"/>
    </source>
</evidence>
<dbReference type="InterPro" id="IPR004160">
    <property type="entry name" value="Transl_elong_EFTu/EF1A_C"/>
</dbReference>
<dbReference type="OrthoDB" id="2067at2759"/>
<proteinExistence type="inferred from homology"/>
<dbReference type="GO" id="GO:0005525">
    <property type="term" value="F:GTP binding"/>
    <property type="evidence" value="ECO:0007669"/>
    <property type="project" value="UniProtKB-UniRule"/>
</dbReference>
<dbReference type="InterPro" id="IPR041709">
    <property type="entry name" value="EF-Tu_GTP-bd"/>
</dbReference>
<keyword evidence="18" id="KW-1185">Reference proteome</keyword>
<comment type="catalytic activity">
    <reaction evidence="15">
        <text>GTP + H2O = GDP + phosphate + H(+)</text>
        <dbReference type="Rhea" id="RHEA:19669"/>
        <dbReference type="ChEBI" id="CHEBI:15377"/>
        <dbReference type="ChEBI" id="CHEBI:15378"/>
        <dbReference type="ChEBI" id="CHEBI:37565"/>
        <dbReference type="ChEBI" id="CHEBI:43474"/>
        <dbReference type="ChEBI" id="CHEBI:58189"/>
        <dbReference type="EC" id="3.6.5.3"/>
    </reaction>
    <physiologicalReaction direction="left-to-right" evidence="15">
        <dbReference type="Rhea" id="RHEA:19670"/>
    </physiologicalReaction>
</comment>
<feature type="domain" description="Tr-type G" evidence="17">
    <location>
        <begin position="60"/>
        <end position="255"/>
    </location>
</feature>
<dbReference type="InterPro" id="IPR004161">
    <property type="entry name" value="EFTu-like_2"/>
</dbReference>
<evidence type="ECO:0000256" key="16">
    <source>
        <dbReference type="RuleBase" id="RU000325"/>
    </source>
</evidence>
<dbReference type="FunFam" id="2.40.30.10:FF:000001">
    <property type="entry name" value="Elongation factor Tu"/>
    <property type="match status" value="1"/>
</dbReference>
<evidence type="ECO:0000256" key="15">
    <source>
        <dbReference type="ARBA" id="ARBA00051990"/>
    </source>
</evidence>
<dbReference type="InterPro" id="IPR000795">
    <property type="entry name" value="T_Tr_GTP-bd_dom"/>
</dbReference>
<dbReference type="InterPro" id="IPR050055">
    <property type="entry name" value="EF-Tu_GTPase"/>
</dbReference>